<dbReference type="Proteomes" id="UP001238179">
    <property type="component" value="Chromosome"/>
</dbReference>
<evidence type="ECO:0000313" key="4">
    <source>
        <dbReference type="Proteomes" id="UP001238179"/>
    </source>
</evidence>
<proteinExistence type="predicted"/>
<name>A0AA48GUC4_9BACT</name>
<feature type="signal peptide" evidence="2">
    <location>
        <begin position="1"/>
        <end position="19"/>
    </location>
</feature>
<protein>
    <submittedName>
        <fullName evidence="3">Uncharacterized protein</fullName>
    </submittedName>
</protein>
<feature type="region of interest" description="Disordered" evidence="1">
    <location>
        <begin position="17"/>
        <end position="76"/>
    </location>
</feature>
<evidence type="ECO:0000256" key="1">
    <source>
        <dbReference type="SAM" id="MobiDB-lite"/>
    </source>
</evidence>
<reference evidence="4" key="1">
    <citation type="journal article" date="2023" name="Int. J. Syst. Evol. Microbiol.">
        <title>Mesoterricola silvestris gen. nov., sp. nov., Mesoterricola sediminis sp. nov., Geothrix oryzae sp. nov., Geothrix edaphica sp. nov., Geothrix rubra sp. nov., and Geothrix limicola sp. nov., six novel members of Acidobacteriota isolated from soils.</title>
        <authorList>
            <person name="Itoh H."/>
            <person name="Sugisawa Y."/>
            <person name="Mise K."/>
            <person name="Xu Z."/>
            <person name="Kuniyasu M."/>
            <person name="Ushijima N."/>
            <person name="Kawano K."/>
            <person name="Kobayashi E."/>
            <person name="Shiratori Y."/>
            <person name="Masuda Y."/>
            <person name="Senoo K."/>
        </authorList>
    </citation>
    <scope>NUCLEOTIDE SEQUENCE [LARGE SCALE GENOMIC DNA]</scope>
    <source>
        <strain evidence="4">W79</strain>
    </source>
</reference>
<evidence type="ECO:0000256" key="2">
    <source>
        <dbReference type="SAM" id="SignalP"/>
    </source>
</evidence>
<gene>
    <name evidence="3" type="ORF">METEAL_36940</name>
</gene>
<feature type="compositionally biased region" description="Basic and acidic residues" evidence="1">
    <location>
        <begin position="23"/>
        <end position="49"/>
    </location>
</feature>
<evidence type="ECO:0000313" key="3">
    <source>
        <dbReference type="EMBL" id="BDU74520.1"/>
    </source>
</evidence>
<feature type="chain" id="PRO_5041213867" evidence="2">
    <location>
        <begin position="20"/>
        <end position="76"/>
    </location>
</feature>
<dbReference type="KEGG" id="msil:METEAL_36940"/>
<dbReference type="EMBL" id="AP027080">
    <property type="protein sequence ID" value="BDU74520.1"/>
    <property type="molecule type" value="Genomic_DNA"/>
</dbReference>
<accession>A0AA48GUC4</accession>
<dbReference type="AlphaFoldDB" id="A0AA48GUC4"/>
<organism evidence="3 4">
    <name type="scientific">Mesoterricola silvestris</name>
    <dbReference type="NCBI Taxonomy" id="2927979"/>
    <lineage>
        <taxon>Bacteria</taxon>
        <taxon>Pseudomonadati</taxon>
        <taxon>Acidobacteriota</taxon>
        <taxon>Holophagae</taxon>
        <taxon>Holophagales</taxon>
        <taxon>Holophagaceae</taxon>
        <taxon>Mesoterricola</taxon>
    </lineage>
</organism>
<keyword evidence="2" id="KW-0732">Signal</keyword>
<dbReference type="RefSeq" id="WP_316413196.1">
    <property type="nucleotide sequence ID" value="NZ_AP027080.1"/>
</dbReference>
<keyword evidence="4" id="KW-1185">Reference proteome</keyword>
<sequence>MRLVPITLSLLVASLSLSATEGPRNETRPLRAGKGEARVRNPSEARKVSEQAPATGRSVPYRPAKPGEGAPKEPRS</sequence>